<evidence type="ECO:0000256" key="3">
    <source>
        <dbReference type="ARBA" id="ARBA00022475"/>
    </source>
</evidence>
<evidence type="ECO:0000256" key="7">
    <source>
        <dbReference type="ARBA" id="ARBA00023136"/>
    </source>
</evidence>
<evidence type="ECO:0000313" key="11">
    <source>
        <dbReference type="Proteomes" id="UP000019678"/>
    </source>
</evidence>
<evidence type="ECO:0000256" key="8">
    <source>
        <dbReference type="ARBA" id="ARBA00034708"/>
    </source>
</evidence>
<dbReference type="Proteomes" id="UP000019678">
    <property type="component" value="Unassembled WGS sequence"/>
</dbReference>
<keyword evidence="5 9" id="KW-1133">Transmembrane helix</keyword>
<feature type="transmembrane region" description="Helical" evidence="9">
    <location>
        <begin position="54"/>
        <end position="71"/>
    </location>
</feature>
<organism evidence="10 11">
    <name type="scientific">Chondromyces apiculatus DSM 436</name>
    <dbReference type="NCBI Taxonomy" id="1192034"/>
    <lineage>
        <taxon>Bacteria</taxon>
        <taxon>Pseudomonadati</taxon>
        <taxon>Myxococcota</taxon>
        <taxon>Polyangia</taxon>
        <taxon>Polyangiales</taxon>
        <taxon>Polyangiaceae</taxon>
        <taxon>Chondromyces</taxon>
    </lineage>
</organism>
<name>A0A017T430_9BACT</name>
<dbReference type="OrthoDB" id="445589at2"/>
<protein>
    <recommendedName>
        <fullName evidence="12">Bestrophin</fullName>
    </recommendedName>
</protein>
<evidence type="ECO:0000256" key="2">
    <source>
        <dbReference type="ARBA" id="ARBA00022448"/>
    </source>
</evidence>
<sequence>MIVPERHYSWFRLLLKYRGTALARMRGRLIVTTLLAVVVTVIDLRVSFFHPDLTTIPFTLVGLSLSIFLGFRNNTSYDRFWEGRKLWGQLVNTSRSLTRQLLTLIATSPDRAGDRAGVDAADDAPADEAITAFRREMVYRLIAFVHCFRMHLRDQDRLEELDGLLSATEIEALRDEVNRPNAIVQALGHRLRDAWQRGWVHAMHLPVIEHSLTLLTDIQGGCERIKSTPIPLSYTSLIHQIVAIYCVALPFGLVKTVGVFTPVVVCIVAYAFYGLDAIGDEVENPFGLDPNDLPLSSLSRMIEVNLRQRLGEADLPALLKPKSGVLS</sequence>
<comment type="similarity">
    <text evidence="8">Belongs to the anion channel-forming bestrophin (TC 1.A.46) family.</text>
</comment>
<dbReference type="PANTHER" id="PTHR33281">
    <property type="entry name" value="UPF0187 PROTEIN YNEE"/>
    <property type="match status" value="1"/>
</dbReference>
<feature type="transmembrane region" description="Helical" evidence="9">
    <location>
        <begin position="29"/>
        <end position="48"/>
    </location>
</feature>
<dbReference type="EMBL" id="ASRX01000048">
    <property type="protein sequence ID" value="EYF03336.1"/>
    <property type="molecule type" value="Genomic_DNA"/>
</dbReference>
<dbReference type="InterPro" id="IPR044669">
    <property type="entry name" value="YneE/VCCN1/2-like"/>
</dbReference>
<dbReference type="GO" id="GO:0005254">
    <property type="term" value="F:chloride channel activity"/>
    <property type="evidence" value="ECO:0007669"/>
    <property type="project" value="InterPro"/>
</dbReference>
<gene>
    <name evidence="10" type="ORF">CAP_5668</name>
</gene>
<accession>A0A017T430</accession>
<dbReference type="STRING" id="1192034.CAP_5668"/>
<evidence type="ECO:0000256" key="4">
    <source>
        <dbReference type="ARBA" id="ARBA00022692"/>
    </source>
</evidence>
<dbReference type="RefSeq" id="WP_044246310.1">
    <property type="nucleotide sequence ID" value="NZ_ASRX01000048.1"/>
</dbReference>
<dbReference type="eggNOG" id="COG3781">
    <property type="taxonomic scope" value="Bacteria"/>
</dbReference>
<keyword evidence="2" id="KW-0813">Transport</keyword>
<comment type="subcellular location">
    <subcellularLocation>
        <location evidence="1">Cell membrane</location>
        <topology evidence="1">Multi-pass membrane protein</topology>
    </subcellularLocation>
</comment>
<reference evidence="10 11" key="1">
    <citation type="submission" date="2013-05" db="EMBL/GenBank/DDBJ databases">
        <title>Genome assembly of Chondromyces apiculatus DSM 436.</title>
        <authorList>
            <person name="Sharma G."/>
            <person name="Khatri I."/>
            <person name="Kaur C."/>
            <person name="Mayilraj S."/>
            <person name="Subramanian S."/>
        </authorList>
    </citation>
    <scope>NUCLEOTIDE SEQUENCE [LARGE SCALE GENOMIC DNA]</scope>
    <source>
        <strain evidence="10 11">DSM 436</strain>
    </source>
</reference>
<feature type="transmembrane region" description="Helical" evidence="9">
    <location>
        <begin position="257"/>
        <end position="275"/>
    </location>
</feature>
<dbReference type="AlphaFoldDB" id="A0A017T430"/>
<dbReference type="PANTHER" id="PTHR33281:SF19">
    <property type="entry name" value="VOLTAGE-DEPENDENT ANION CHANNEL-FORMING PROTEIN YNEE"/>
    <property type="match status" value="1"/>
</dbReference>
<evidence type="ECO:0000256" key="1">
    <source>
        <dbReference type="ARBA" id="ARBA00004651"/>
    </source>
</evidence>
<comment type="caution">
    <text evidence="10">The sequence shown here is derived from an EMBL/GenBank/DDBJ whole genome shotgun (WGS) entry which is preliminary data.</text>
</comment>
<evidence type="ECO:0000256" key="5">
    <source>
        <dbReference type="ARBA" id="ARBA00022989"/>
    </source>
</evidence>
<evidence type="ECO:0008006" key="12">
    <source>
        <dbReference type="Google" id="ProtNLM"/>
    </source>
</evidence>
<dbReference type="GO" id="GO:0005886">
    <property type="term" value="C:plasma membrane"/>
    <property type="evidence" value="ECO:0007669"/>
    <property type="project" value="UniProtKB-SubCell"/>
</dbReference>
<evidence type="ECO:0000256" key="9">
    <source>
        <dbReference type="SAM" id="Phobius"/>
    </source>
</evidence>
<keyword evidence="7 9" id="KW-0472">Membrane</keyword>
<evidence type="ECO:0000256" key="6">
    <source>
        <dbReference type="ARBA" id="ARBA00023065"/>
    </source>
</evidence>
<keyword evidence="4 9" id="KW-0812">Transmembrane</keyword>
<dbReference type="Pfam" id="PF25539">
    <property type="entry name" value="Bestrophin_2"/>
    <property type="match status" value="1"/>
</dbReference>
<keyword evidence="3" id="KW-1003">Cell membrane</keyword>
<keyword evidence="11" id="KW-1185">Reference proteome</keyword>
<proteinExistence type="inferred from homology"/>
<keyword evidence="6" id="KW-0406">Ion transport</keyword>
<evidence type="ECO:0000313" key="10">
    <source>
        <dbReference type="EMBL" id="EYF03336.1"/>
    </source>
</evidence>